<accession>A0ABW2D1B8</accession>
<evidence type="ECO:0000259" key="2">
    <source>
        <dbReference type="Pfam" id="PF23359"/>
    </source>
</evidence>
<dbReference type="Proteomes" id="UP001596470">
    <property type="component" value="Unassembled WGS sequence"/>
</dbReference>
<sequence>MSPAAIRAWASENGVECNAKGFLPKAVTEAYKAANGG</sequence>
<keyword evidence="4" id="KW-1185">Reference proteome</keyword>
<protein>
    <submittedName>
        <fullName evidence="3">Histone-like nucleoid-structuring protein Lsr2</fullName>
    </submittedName>
</protein>
<dbReference type="RefSeq" id="WP_382355489.1">
    <property type="nucleotide sequence ID" value="NZ_JBHMBP010000004.1"/>
</dbReference>
<feature type="domain" description="Lsr2 DNA-binding" evidence="2">
    <location>
        <begin position="3"/>
        <end position="34"/>
    </location>
</feature>
<evidence type="ECO:0000256" key="1">
    <source>
        <dbReference type="ARBA" id="ARBA00023125"/>
    </source>
</evidence>
<gene>
    <name evidence="3" type="ORF">ACFQS3_02625</name>
</gene>
<proteinExistence type="predicted"/>
<dbReference type="EMBL" id="JBHSYS010000001">
    <property type="protein sequence ID" value="MFC6956082.1"/>
    <property type="molecule type" value="Genomic_DNA"/>
</dbReference>
<dbReference type="InterPro" id="IPR055370">
    <property type="entry name" value="Lsr2_DNA-bd"/>
</dbReference>
<evidence type="ECO:0000313" key="3">
    <source>
        <dbReference type="EMBL" id="MFC6956082.1"/>
    </source>
</evidence>
<reference evidence="4" key="1">
    <citation type="journal article" date="2019" name="Int. J. Syst. Evol. Microbiol.">
        <title>The Global Catalogue of Microorganisms (GCM) 10K type strain sequencing project: providing services to taxonomists for standard genome sequencing and annotation.</title>
        <authorList>
            <consortium name="The Broad Institute Genomics Platform"/>
            <consortium name="The Broad Institute Genome Sequencing Center for Infectious Disease"/>
            <person name="Wu L."/>
            <person name="Ma J."/>
        </authorList>
    </citation>
    <scope>NUCLEOTIDE SEQUENCE [LARGE SCALE GENOMIC DNA]</scope>
    <source>
        <strain evidence="4">KACC 12634</strain>
    </source>
</reference>
<keyword evidence="1" id="KW-0238">DNA-binding</keyword>
<dbReference type="Gene3D" id="4.10.320.10">
    <property type="entry name" value="E3-binding domain"/>
    <property type="match status" value="1"/>
</dbReference>
<comment type="caution">
    <text evidence="3">The sequence shown here is derived from an EMBL/GenBank/DDBJ whole genome shotgun (WGS) entry which is preliminary data.</text>
</comment>
<evidence type="ECO:0000313" key="4">
    <source>
        <dbReference type="Proteomes" id="UP001596470"/>
    </source>
</evidence>
<name>A0ABW2D1B8_9ACTN</name>
<organism evidence="3 4">
    <name type="scientific">Glycomyces mayteni</name>
    <dbReference type="NCBI Taxonomy" id="543887"/>
    <lineage>
        <taxon>Bacteria</taxon>
        <taxon>Bacillati</taxon>
        <taxon>Actinomycetota</taxon>
        <taxon>Actinomycetes</taxon>
        <taxon>Glycomycetales</taxon>
        <taxon>Glycomycetaceae</taxon>
        <taxon>Glycomyces</taxon>
    </lineage>
</organism>
<dbReference type="InterPro" id="IPR036625">
    <property type="entry name" value="E3-bd_dom_sf"/>
</dbReference>
<dbReference type="Pfam" id="PF23359">
    <property type="entry name" value="Lsr2_DNA-bd"/>
    <property type="match status" value="1"/>
</dbReference>